<evidence type="ECO:0000256" key="2">
    <source>
        <dbReference type="SAM" id="SignalP"/>
    </source>
</evidence>
<dbReference type="SUPFAM" id="SSF69304">
    <property type="entry name" value="Tricorn protease N-terminal domain"/>
    <property type="match status" value="1"/>
</dbReference>
<keyword evidence="5" id="KW-1185">Reference proteome</keyword>
<dbReference type="Proteomes" id="UP000308054">
    <property type="component" value="Unassembled WGS sequence"/>
</dbReference>
<name>A0A4S2H487_9PROT</name>
<dbReference type="PANTHER" id="PTHR42776">
    <property type="entry name" value="SERINE PEPTIDASE S9 FAMILY MEMBER"/>
    <property type="match status" value="1"/>
</dbReference>
<accession>A0A4S2H487</accession>
<dbReference type="EMBL" id="SRXW01000001">
    <property type="protein sequence ID" value="TGY90343.1"/>
    <property type="molecule type" value="Genomic_DNA"/>
</dbReference>
<dbReference type="AlphaFoldDB" id="A0A4S2H487"/>
<dbReference type="Gene3D" id="3.40.50.1820">
    <property type="entry name" value="alpha/beta hydrolase"/>
    <property type="match status" value="1"/>
</dbReference>
<evidence type="ECO:0000313" key="5">
    <source>
        <dbReference type="Proteomes" id="UP000308054"/>
    </source>
</evidence>
<sequence>MSIKHILARTGWGVGLAAAAALAPVLSAATAIAQPVVPTEAYARLPDAQSVNISPDGTRIAMITGAERDQTFALIVSLDGSEQSFAIPGFSRDIDDELLVGVDWLSDRYILIVYRERISVPGQPWEDADVARRVVYDLEERDYHEIDPQASIESLLPDDPDGILISTIVVQQRGTSVDRARGGGVGQIVNLYRYDMDDADYDRVANGTLSTVNWVIGEDNQPILRQDREADEQRWRVYDYNGRRANLIYEETYSVERFGRDGRRAISRMSNLVGEDVQGRGIWFSQLEDRDKLRAYLFHPQTGEISGPEIAPEDFDFGGFITDWRTGKVIGATWFEERRQTEWFDPDFAALQDQLEDLFADSDITITSWDRAGERLIVNVAGGATSDDFYLLDRTTGEMAFLMSAYPEVPPERIHPVSVVNYTARDGLDLWGYLTLPNDRPADGLPLVIAPHGGPQSRDVYGFDPLFAQPYADMGYAVFQPNFRGSDGMGQDFVRRGHGEWGRLMQSDITDAVEHLVAEGVVDAGRVCIWGWSYGGYAALAGWALTPDVYRCAIAGAPVSDILEMMAWQADQLGGAGAVNYWTEYIGDWRVERDRMVAISPARQAANGDDPLLVIHAREDQIVPFEQAEIMVAAARNAGKDVELVAIDGDGHNLLFARTRQITIDAVRNFLLEHNPPDPR</sequence>
<gene>
    <name evidence="4" type="ORF">E5163_04250</name>
</gene>
<proteinExistence type="predicted"/>
<dbReference type="GO" id="GO:0004252">
    <property type="term" value="F:serine-type endopeptidase activity"/>
    <property type="evidence" value="ECO:0007669"/>
    <property type="project" value="TreeGrafter"/>
</dbReference>
<feature type="signal peptide" evidence="2">
    <location>
        <begin position="1"/>
        <end position="33"/>
    </location>
</feature>
<comment type="caution">
    <text evidence="4">The sequence shown here is derived from an EMBL/GenBank/DDBJ whole genome shotgun (WGS) entry which is preliminary data.</text>
</comment>
<dbReference type="SUPFAM" id="SSF53474">
    <property type="entry name" value="alpha/beta-Hydrolases"/>
    <property type="match status" value="1"/>
</dbReference>
<reference evidence="4 5" key="1">
    <citation type="journal article" date="2017" name="Int. J. Syst. Evol. Microbiol.">
        <title>Marinicauda algicola sp. nov., isolated from a marine red alga Rhodosorus marinus.</title>
        <authorList>
            <person name="Jeong S.E."/>
            <person name="Jeon S.H."/>
            <person name="Chun B.H."/>
            <person name="Kim D.W."/>
            <person name="Jeon C.O."/>
        </authorList>
    </citation>
    <scope>NUCLEOTIDE SEQUENCE [LARGE SCALE GENOMIC DNA]</scope>
    <source>
        <strain evidence="4 5">JCM 31718</strain>
    </source>
</reference>
<keyword evidence="1" id="KW-0378">Hydrolase</keyword>
<dbReference type="OrthoDB" id="128799at2"/>
<evidence type="ECO:0000256" key="1">
    <source>
        <dbReference type="ARBA" id="ARBA00022801"/>
    </source>
</evidence>
<evidence type="ECO:0000259" key="3">
    <source>
        <dbReference type="Pfam" id="PF00326"/>
    </source>
</evidence>
<dbReference type="RefSeq" id="WP_135994841.1">
    <property type="nucleotide sequence ID" value="NZ_CP071057.1"/>
</dbReference>
<dbReference type="Pfam" id="PF00326">
    <property type="entry name" value="Peptidase_S9"/>
    <property type="match status" value="1"/>
</dbReference>
<protein>
    <submittedName>
        <fullName evidence="4">S9 family peptidase</fullName>
    </submittedName>
</protein>
<dbReference type="InterPro" id="IPR029058">
    <property type="entry name" value="AB_hydrolase_fold"/>
</dbReference>
<feature type="domain" description="Peptidase S9 prolyl oligopeptidase catalytic" evidence="3">
    <location>
        <begin position="468"/>
        <end position="674"/>
    </location>
</feature>
<evidence type="ECO:0000313" key="4">
    <source>
        <dbReference type="EMBL" id="TGY90343.1"/>
    </source>
</evidence>
<organism evidence="4 5">
    <name type="scientific">Marinicauda algicola</name>
    <dbReference type="NCBI Taxonomy" id="2029849"/>
    <lineage>
        <taxon>Bacteria</taxon>
        <taxon>Pseudomonadati</taxon>
        <taxon>Pseudomonadota</taxon>
        <taxon>Alphaproteobacteria</taxon>
        <taxon>Maricaulales</taxon>
        <taxon>Maricaulaceae</taxon>
        <taxon>Marinicauda</taxon>
    </lineage>
</organism>
<dbReference type="InterPro" id="IPR001375">
    <property type="entry name" value="Peptidase_S9_cat"/>
</dbReference>
<dbReference type="PANTHER" id="PTHR42776:SF27">
    <property type="entry name" value="DIPEPTIDYL PEPTIDASE FAMILY MEMBER 6"/>
    <property type="match status" value="1"/>
</dbReference>
<feature type="chain" id="PRO_5020612432" evidence="2">
    <location>
        <begin position="34"/>
        <end position="680"/>
    </location>
</feature>
<keyword evidence="2" id="KW-0732">Signal</keyword>
<dbReference type="GO" id="GO:0006508">
    <property type="term" value="P:proteolysis"/>
    <property type="evidence" value="ECO:0007669"/>
    <property type="project" value="InterPro"/>
</dbReference>